<evidence type="ECO:0000256" key="8">
    <source>
        <dbReference type="PROSITE-ProRule" id="PRU00266"/>
    </source>
</evidence>
<dbReference type="PROSITE" id="PS50137">
    <property type="entry name" value="DS_RBD"/>
    <property type="match status" value="1"/>
</dbReference>
<dbReference type="PANTHER" id="PTHR11207:SF32">
    <property type="entry name" value="LARGE RIBOSOMAL SUBUNIT PROTEIN ML44"/>
    <property type="match status" value="1"/>
</dbReference>
<keyword evidence="2 8" id="KW-0694">RNA-binding</keyword>
<dbReference type="GO" id="GO:0003735">
    <property type="term" value="F:structural constituent of ribosome"/>
    <property type="evidence" value="ECO:0007669"/>
    <property type="project" value="TreeGrafter"/>
</dbReference>
<feature type="domain" description="RNase III" evidence="11">
    <location>
        <begin position="99"/>
        <end position="187"/>
    </location>
</feature>
<comment type="similarity">
    <text evidence="6">Belongs to the ribonuclease III family. Mitochondrion-specific ribosomal protein mL44 subfamily.</text>
</comment>
<accession>J3P4K2</accession>
<comment type="subcellular location">
    <subcellularLocation>
        <location evidence="1">Mitochondrion</location>
    </subcellularLocation>
</comment>
<dbReference type="eggNOG" id="KOG3769">
    <property type="taxonomic scope" value="Eukaryota"/>
</dbReference>
<dbReference type="CDD" id="cd19873">
    <property type="entry name" value="DSRM_MRPL3_like"/>
    <property type="match status" value="1"/>
</dbReference>
<dbReference type="Gene3D" id="3.30.160.20">
    <property type="match status" value="1"/>
</dbReference>
<reference evidence="13" key="4">
    <citation type="journal article" date="2015" name="G3 (Bethesda)">
        <title>Genome sequences of three phytopathogenic species of the Magnaporthaceae family of fungi.</title>
        <authorList>
            <person name="Okagaki L.H."/>
            <person name="Nunes C.C."/>
            <person name="Sailsbery J."/>
            <person name="Clay B."/>
            <person name="Brown D."/>
            <person name="John T."/>
            <person name="Oh Y."/>
            <person name="Young N."/>
            <person name="Fitzgerald M."/>
            <person name="Haas B.J."/>
            <person name="Zeng Q."/>
            <person name="Young S."/>
            <person name="Adiconis X."/>
            <person name="Fan L."/>
            <person name="Levin J.Z."/>
            <person name="Mitchell T.K."/>
            <person name="Okubara P.A."/>
            <person name="Farman M.L."/>
            <person name="Kohn L.M."/>
            <person name="Birren B."/>
            <person name="Ma L.-J."/>
            <person name="Dean R.A."/>
        </authorList>
    </citation>
    <scope>NUCLEOTIDE SEQUENCE</scope>
    <source>
        <strain evidence="13">R3-111a-1</strain>
    </source>
</reference>
<dbReference type="GO" id="GO:0005739">
    <property type="term" value="C:mitochondrion"/>
    <property type="evidence" value="ECO:0007669"/>
    <property type="project" value="TreeGrafter"/>
</dbReference>
<dbReference type="Pfam" id="PF22892">
    <property type="entry name" value="DSRM_MRPL44"/>
    <property type="match status" value="1"/>
</dbReference>
<dbReference type="GO" id="GO:0004525">
    <property type="term" value="F:ribonuclease III activity"/>
    <property type="evidence" value="ECO:0007669"/>
    <property type="project" value="InterPro"/>
</dbReference>
<dbReference type="VEuPathDB" id="FungiDB:GGTG_08439"/>
<dbReference type="SUPFAM" id="SSF54768">
    <property type="entry name" value="dsRNA-binding domain-like"/>
    <property type="match status" value="1"/>
</dbReference>
<dbReference type="InterPro" id="IPR036389">
    <property type="entry name" value="RNase_III_sf"/>
</dbReference>
<dbReference type="PROSITE" id="PS50142">
    <property type="entry name" value="RNASE_3_2"/>
    <property type="match status" value="1"/>
</dbReference>
<reference evidence="14" key="1">
    <citation type="submission" date="2010-07" db="EMBL/GenBank/DDBJ databases">
        <title>The genome sequence of Gaeumannomyces graminis var. tritici strain R3-111a-1.</title>
        <authorList>
            <consortium name="The Broad Institute Genome Sequencing Platform"/>
            <person name="Ma L.-J."/>
            <person name="Dead R."/>
            <person name="Young S."/>
            <person name="Zeng Q."/>
            <person name="Koehrsen M."/>
            <person name="Alvarado L."/>
            <person name="Berlin A."/>
            <person name="Chapman S.B."/>
            <person name="Chen Z."/>
            <person name="Freedman E."/>
            <person name="Gellesch M."/>
            <person name="Goldberg J."/>
            <person name="Griggs A."/>
            <person name="Gujja S."/>
            <person name="Heilman E.R."/>
            <person name="Heiman D."/>
            <person name="Hepburn T."/>
            <person name="Howarth C."/>
            <person name="Jen D."/>
            <person name="Larson L."/>
            <person name="Mehta T."/>
            <person name="Neiman D."/>
            <person name="Pearson M."/>
            <person name="Roberts A."/>
            <person name="Saif S."/>
            <person name="Shea T."/>
            <person name="Shenoy N."/>
            <person name="Sisk P."/>
            <person name="Stolte C."/>
            <person name="Sykes S."/>
            <person name="Walk T."/>
            <person name="White J."/>
            <person name="Yandava C."/>
            <person name="Haas B."/>
            <person name="Nusbaum C."/>
            <person name="Birren B."/>
        </authorList>
    </citation>
    <scope>NUCLEOTIDE SEQUENCE [LARGE SCALE GENOMIC DNA]</scope>
    <source>
        <strain evidence="14">R3-111a-1</strain>
    </source>
</reference>
<dbReference type="SMART" id="SM00358">
    <property type="entry name" value="DSRM"/>
    <property type="match status" value="1"/>
</dbReference>
<sequence length="441" mass="48044">MKRACLRRWPGQLLVARPSPHPPASTRAMATASLPRTRTHTPTTTAAASIRQPWQQQPRRQQHSAAEATAYEDLHGDEAVQEGLWPSPLPERALHSAKLAALHARLSLPDKLPLQTLARALVDPSADADSRFNNANLAYVGHALVNYLANEWLICTYPRLPFSVAAAATRGYAGPEALAKVARSWGVEAAAEPGNEVDPGLLQFSTTRPRGVATRWGYVRPYAERIETLGWRHSLHSRVVMDDEFGDALPAGPPSPPRRRRGGEGEESARGQEEGENGGPLPELKLDKRLQAQDAHADLVRAVAGALYAHCGREVAVGFVKAHVLSRRLDLASLFGFRNPIRELATLCKREEFEQPVARMLSETGRSSRTPVFVVGIFSGADKLGEGAAATLPHARHVAAMNALKAWYLYSPGPHARLPGEMLVEGARPWEPVHVDPGEVI</sequence>
<dbReference type="HOGENOM" id="CLU_034765_3_0_1"/>
<dbReference type="OrthoDB" id="67027at2759"/>
<evidence type="ECO:0000313" key="12">
    <source>
        <dbReference type="EMBL" id="EJT74599.1"/>
    </source>
</evidence>
<dbReference type="InterPro" id="IPR044444">
    <property type="entry name" value="Ribosomal_mL44_DSRM_metazoa"/>
</dbReference>
<dbReference type="FunCoup" id="J3P4K2">
    <property type="interactions" value="377"/>
</dbReference>
<feature type="compositionally biased region" description="Low complexity" evidence="9">
    <location>
        <begin position="40"/>
        <end position="59"/>
    </location>
</feature>
<keyword evidence="14" id="KW-1185">Reference proteome</keyword>
<evidence type="ECO:0000256" key="1">
    <source>
        <dbReference type="ARBA" id="ARBA00004173"/>
    </source>
</evidence>
<dbReference type="Gene3D" id="1.10.1520.10">
    <property type="entry name" value="Ribonuclease III domain"/>
    <property type="match status" value="1"/>
</dbReference>
<proteinExistence type="inferred from homology"/>
<feature type="region of interest" description="Disordered" evidence="9">
    <location>
        <begin position="245"/>
        <end position="283"/>
    </location>
</feature>
<feature type="domain" description="DRBM" evidence="10">
    <location>
        <begin position="339"/>
        <end position="409"/>
    </location>
</feature>
<dbReference type="GO" id="GO:0005840">
    <property type="term" value="C:ribosome"/>
    <property type="evidence" value="ECO:0007669"/>
    <property type="project" value="UniProtKB-KW"/>
</dbReference>
<dbReference type="InterPro" id="IPR044443">
    <property type="entry name" value="Ribosomal_mL44_DSRM_fung"/>
</dbReference>
<dbReference type="PANTHER" id="PTHR11207">
    <property type="entry name" value="RIBONUCLEASE III"/>
    <property type="match status" value="1"/>
</dbReference>
<dbReference type="GO" id="GO:0003725">
    <property type="term" value="F:double-stranded RNA binding"/>
    <property type="evidence" value="ECO:0007669"/>
    <property type="project" value="InterPro"/>
</dbReference>
<keyword evidence="5" id="KW-0687">Ribonucleoprotein</keyword>
<name>J3P4K2_GAET3</name>
<dbReference type="Proteomes" id="UP000006039">
    <property type="component" value="Unassembled WGS sequence"/>
</dbReference>
<keyword evidence="4" id="KW-0496">Mitochondrion</keyword>
<evidence type="ECO:0000313" key="14">
    <source>
        <dbReference type="Proteomes" id="UP000006039"/>
    </source>
</evidence>
<evidence type="ECO:0000256" key="3">
    <source>
        <dbReference type="ARBA" id="ARBA00022980"/>
    </source>
</evidence>
<evidence type="ECO:0000256" key="6">
    <source>
        <dbReference type="ARBA" id="ARBA00024034"/>
    </source>
</evidence>
<dbReference type="SMART" id="SM00535">
    <property type="entry name" value="RIBOc"/>
    <property type="match status" value="1"/>
</dbReference>
<evidence type="ECO:0000256" key="5">
    <source>
        <dbReference type="ARBA" id="ARBA00023274"/>
    </source>
</evidence>
<dbReference type="RefSeq" id="XP_009224543.1">
    <property type="nucleotide sequence ID" value="XM_009226279.1"/>
</dbReference>
<dbReference type="EnsemblFungi" id="EJT74599">
    <property type="protein sequence ID" value="EJT74599"/>
    <property type="gene ID" value="GGTG_08439"/>
</dbReference>
<evidence type="ECO:0000259" key="10">
    <source>
        <dbReference type="PROSITE" id="PS50137"/>
    </source>
</evidence>
<reference evidence="12" key="3">
    <citation type="submission" date="2010-09" db="EMBL/GenBank/DDBJ databases">
        <title>Annotation of Gaeumannomyces graminis var. tritici R3-111a-1.</title>
        <authorList>
            <consortium name="The Broad Institute Genome Sequencing Platform"/>
            <person name="Ma L.-J."/>
            <person name="Dead R."/>
            <person name="Young S.K."/>
            <person name="Zeng Q."/>
            <person name="Gargeya S."/>
            <person name="Fitzgerald M."/>
            <person name="Haas B."/>
            <person name="Abouelleil A."/>
            <person name="Alvarado L."/>
            <person name="Arachchi H.M."/>
            <person name="Berlin A."/>
            <person name="Brown A."/>
            <person name="Chapman S.B."/>
            <person name="Chen Z."/>
            <person name="Dunbar C."/>
            <person name="Freedman E."/>
            <person name="Gearin G."/>
            <person name="Gellesch M."/>
            <person name="Goldberg J."/>
            <person name="Griggs A."/>
            <person name="Gujja S."/>
            <person name="Heiman D."/>
            <person name="Howarth C."/>
            <person name="Larson L."/>
            <person name="Lui A."/>
            <person name="MacDonald P.J.P."/>
            <person name="Mehta T."/>
            <person name="Montmayeur A."/>
            <person name="Murphy C."/>
            <person name="Neiman D."/>
            <person name="Pearson M."/>
            <person name="Priest M."/>
            <person name="Roberts A."/>
            <person name="Saif S."/>
            <person name="Shea T."/>
            <person name="Shenoy N."/>
            <person name="Sisk P."/>
            <person name="Stolte C."/>
            <person name="Sykes S."/>
            <person name="Yandava C."/>
            <person name="Wortman J."/>
            <person name="Nusbaum C."/>
            <person name="Birren B."/>
        </authorList>
    </citation>
    <scope>NUCLEOTIDE SEQUENCE</scope>
    <source>
        <strain evidence="12">R3-111a-1</strain>
    </source>
</reference>
<dbReference type="SUPFAM" id="SSF69065">
    <property type="entry name" value="RNase III domain-like"/>
    <property type="match status" value="1"/>
</dbReference>
<gene>
    <name evidence="13" type="primary">20348897</name>
    <name evidence="12" type="ORF">GGTG_08439</name>
</gene>
<evidence type="ECO:0000256" key="7">
    <source>
        <dbReference type="ARBA" id="ARBA00035187"/>
    </source>
</evidence>
<evidence type="ECO:0000256" key="2">
    <source>
        <dbReference type="ARBA" id="ARBA00022884"/>
    </source>
</evidence>
<dbReference type="GO" id="GO:0006396">
    <property type="term" value="P:RNA processing"/>
    <property type="evidence" value="ECO:0007669"/>
    <property type="project" value="InterPro"/>
</dbReference>
<protein>
    <recommendedName>
        <fullName evidence="7">Large ribosomal subunit protein mL44</fullName>
    </recommendedName>
</protein>
<keyword evidence="3 12" id="KW-0689">Ribosomal protein</keyword>
<organism evidence="12">
    <name type="scientific">Gaeumannomyces tritici (strain R3-111a-1)</name>
    <name type="common">Wheat and barley take-all root rot fungus</name>
    <name type="synonym">Gaeumannomyces graminis var. tritici</name>
    <dbReference type="NCBI Taxonomy" id="644352"/>
    <lineage>
        <taxon>Eukaryota</taxon>
        <taxon>Fungi</taxon>
        <taxon>Dikarya</taxon>
        <taxon>Ascomycota</taxon>
        <taxon>Pezizomycotina</taxon>
        <taxon>Sordariomycetes</taxon>
        <taxon>Sordariomycetidae</taxon>
        <taxon>Magnaporthales</taxon>
        <taxon>Magnaporthaceae</taxon>
        <taxon>Gaeumannomyces</taxon>
    </lineage>
</organism>
<dbReference type="STRING" id="644352.J3P4K2"/>
<evidence type="ECO:0000256" key="4">
    <source>
        <dbReference type="ARBA" id="ARBA00023128"/>
    </source>
</evidence>
<evidence type="ECO:0000259" key="11">
    <source>
        <dbReference type="PROSITE" id="PS50142"/>
    </source>
</evidence>
<dbReference type="InterPro" id="IPR000999">
    <property type="entry name" value="RNase_III_dom"/>
</dbReference>
<reference evidence="12" key="2">
    <citation type="submission" date="2010-07" db="EMBL/GenBank/DDBJ databases">
        <authorList>
            <consortium name="The Broad Institute Genome Sequencing Platform"/>
            <consortium name="Broad Institute Genome Sequencing Center for Infectious Disease"/>
            <person name="Ma L.-J."/>
            <person name="Dead R."/>
            <person name="Young S."/>
            <person name="Zeng Q."/>
            <person name="Koehrsen M."/>
            <person name="Alvarado L."/>
            <person name="Berlin A."/>
            <person name="Chapman S.B."/>
            <person name="Chen Z."/>
            <person name="Freedman E."/>
            <person name="Gellesch M."/>
            <person name="Goldberg J."/>
            <person name="Griggs A."/>
            <person name="Gujja S."/>
            <person name="Heilman E.R."/>
            <person name="Heiman D."/>
            <person name="Hepburn T."/>
            <person name="Howarth C."/>
            <person name="Jen D."/>
            <person name="Larson L."/>
            <person name="Mehta T."/>
            <person name="Neiman D."/>
            <person name="Pearson M."/>
            <person name="Roberts A."/>
            <person name="Saif S."/>
            <person name="Shea T."/>
            <person name="Shenoy N."/>
            <person name="Sisk P."/>
            <person name="Stolte C."/>
            <person name="Sykes S."/>
            <person name="Walk T."/>
            <person name="White J."/>
            <person name="Yandava C."/>
            <person name="Haas B."/>
            <person name="Nusbaum C."/>
            <person name="Birren B."/>
        </authorList>
    </citation>
    <scope>NUCLEOTIDE SEQUENCE</scope>
    <source>
        <strain evidence="12">R3-111a-1</strain>
    </source>
</reference>
<feature type="compositionally biased region" description="Basic and acidic residues" evidence="9">
    <location>
        <begin position="262"/>
        <end position="273"/>
    </location>
</feature>
<evidence type="ECO:0000256" key="9">
    <source>
        <dbReference type="SAM" id="MobiDB-lite"/>
    </source>
</evidence>
<dbReference type="EMBL" id="GL385398">
    <property type="protein sequence ID" value="EJT74599.1"/>
    <property type="molecule type" value="Genomic_DNA"/>
</dbReference>
<evidence type="ECO:0000313" key="13">
    <source>
        <dbReference type="EnsemblFungi" id="EJT74599"/>
    </source>
</evidence>
<feature type="region of interest" description="Disordered" evidence="9">
    <location>
        <begin position="14"/>
        <end position="68"/>
    </location>
</feature>
<dbReference type="GeneID" id="20348897"/>
<dbReference type="InterPro" id="IPR014720">
    <property type="entry name" value="dsRBD_dom"/>
</dbReference>
<reference evidence="13" key="5">
    <citation type="submission" date="2018-04" db="UniProtKB">
        <authorList>
            <consortium name="EnsemblFungi"/>
        </authorList>
    </citation>
    <scope>IDENTIFICATION</scope>
    <source>
        <strain evidence="13">R3-111a-1</strain>
    </source>
</reference>
<dbReference type="AlphaFoldDB" id="J3P4K2"/>